<evidence type="ECO:0000259" key="3">
    <source>
        <dbReference type="PROSITE" id="PS50801"/>
    </source>
</evidence>
<dbReference type="PANTHER" id="PTHR33495:SF2">
    <property type="entry name" value="ANTI-SIGMA FACTOR ANTAGONIST TM_1081-RELATED"/>
    <property type="match status" value="1"/>
</dbReference>
<name>A0ABM7YPG0_9BURK</name>
<reference evidence="4" key="1">
    <citation type="submission" date="2022-04" db="EMBL/GenBank/DDBJ databases">
        <title>Whole genome sequence of Sphaerotilus sp. FB-5.</title>
        <authorList>
            <person name="Takeda M."/>
            <person name="Narihara S."/>
            <person name="Akimoto M."/>
            <person name="Akimoto R."/>
            <person name="Nishiyashiki S."/>
            <person name="Murakami T."/>
        </authorList>
    </citation>
    <scope>NUCLEOTIDE SEQUENCE</scope>
    <source>
        <strain evidence="4">FB-5</strain>
    </source>
</reference>
<gene>
    <name evidence="4" type="ORF">CATMQ487_33560</name>
</gene>
<comment type="similarity">
    <text evidence="1 2">Belongs to the anti-sigma-factor antagonist family.</text>
</comment>
<sequence length="114" mass="11756">MELATTHHEHVTVLAIAGSVDSLTADALTAALAEQVGTGRLRLVCDFSAVDYTSSAGLRSLLGALKESRRLGGDLRMAAVQPSVLRVLSLSGFASIIKIFDDVPEAVGSYGAGA</sequence>
<dbReference type="PROSITE" id="PS50801">
    <property type="entry name" value="STAS"/>
    <property type="match status" value="1"/>
</dbReference>
<dbReference type="Pfam" id="PF01740">
    <property type="entry name" value="STAS"/>
    <property type="match status" value="1"/>
</dbReference>
<evidence type="ECO:0000313" key="4">
    <source>
        <dbReference type="EMBL" id="BDI06386.1"/>
    </source>
</evidence>
<organism evidence="4 5">
    <name type="scientific">Sphaerotilus microaerophilus</name>
    <dbReference type="NCBI Taxonomy" id="2914710"/>
    <lineage>
        <taxon>Bacteria</taxon>
        <taxon>Pseudomonadati</taxon>
        <taxon>Pseudomonadota</taxon>
        <taxon>Betaproteobacteria</taxon>
        <taxon>Burkholderiales</taxon>
        <taxon>Sphaerotilaceae</taxon>
        <taxon>Sphaerotilus</taxon>
    </lineage>
</organism>
<evidence type="ECO:0000256" key="1">
    <source>
        <dbReference type="ARBA" id="ARBA00009013"/>
    </source>
</evidence>
<dbReference type="InterPro" id="IPR036513">
    <property type="entry name" value="STAS_dom_sf"/>
</dbReference>
<accession>A0ABM7YPG0</accession>
<dbReference type="Gene3D" id="3.30.750.24">
    <property type="entry name" value="STAS domain"/>
    <property type="match status" value="1"/>
</dbReference>
<proteinExistence type="inferred from homology"/>
<dbReference type="InterPro" id="IPR003658">
    <property type="entry name" value="Anti-sigma_ant"/>
</dbReference>
<dbReference type="CDD" id="cd07043">
    <property type="entry name" value="STAS_anti-anti-sigma_factors"/>
    <property type="match status" value="1"/>
</dbReference>
<dbReference type="EMBL" id="AP025730">
    <property type="protein sequence ID" value="BDI06386.1"/>
    <property type="molecule type" value="Genomic_DNA"/>
</dbReference>
<dbReference type="SUPFAM" id="SSF52091">
    <property type="entry name" value="SpoIIaa-like"/>
    <property type="match status" value="1"/>
</dbReference>
<dbReference type="InterPro" id="IPR002645">
    <property type="entry name" value="STAS_dom"/>
</dbReference>
<feature type="domain" description="STAS" evidence="3">
    <location>
        <begin position="1"/>
        <end position="110"/>
    </location>
</feature>
<dbReference type="PANTHER" id="PTHR33495">
    <property type="entry name" value="ANTI-SIGMA FACTOR ANTAGONIST TM_1081-RELATED-RELATED"/>
    <property type="match status" value="1"/>
</dbReference>
<evidence type="ECO:0000313" key="5">
    <source>
        <dbReference type="Proteomes" id="UP001057498"/>
    </source>
</evidence>
<dbReference type="Proteomes" id="UP001057498">
    <property type="component" value="Chromosome"/>
</dbReference>
<dbReference type="RefSeq" id="WP_251969665.1">
    <property type="nucleotide sequence ID" value="NZ_AP025730.1"/>
</dbReference>
<protein>
    <recommendedName>
        <fullName evidence="2">Anti-sigma factor antagonist</fullName>
    </recommendedName>
</protein>
<keyword evidence="5" id="KW-1185">Reference proteome</keyword>
<evidence type="ECO:0000256" key="2">
    <source>
        <dbReference type="RuleBase" id="RU003749"/>
    </source>
</evidence>
<dbReference type="NCBIfam" id="TIGR00377">
    <property type="entry name" value="ant_ant_sig"/>
    <property type="match status" value="1"/>
</dbReference>